<protein>
    <submittedName>
        <fullName evidence="5">Cystathionine beta-lyase</fullName>
        <ecNumber evidence="5">4.4.1.8</ecNumber>
    </submittedName>
</protein>
<dbReference type="PIRSF" id="PIRSF001434">
    <property type="entry name" value="CGS"/>
    <property type="match status" value="1"/>
</dbReference>
<dbReference type="Gene3D" id="3.40.640.10">
    <property type="entry name" value="Type I PLP-dependent aspartate aminotransferase-like (Major domain)"/>
    <property type="match status" value="1"/>
</dbReference>
<evidence type="ECO:0000256" key="4">
    <source>
        <dbReference type="RuleBase" id="RU362118"/>
    </source>
</evidence>
<dbReference type="Proteomes" id="UP000244924">
    <property type="component" value="Unassembled WGS sequence"/>
</dbReference>
<dbReference type="PANTHER" id="PTHR11808">
    <property type="entry name" value="TRANS-SULFURATION ENZYME FAMILY MEMBER"/>
    <property type="match status" value="1"/>
</dbReference>
<evidence type="ECO:0000256" key="1">
    <source>
        <dbReference type="ARBA" id="ARBA00001933"/>
    </source>
</evidence>
<dbReference type="AlphaFoldDB" id="A0A2R8B626"/>
<dbReference type="PANTHER" id="PTHR11808:SF85">
    <property type="entry name" value="CYSTATHIONINE GAMMA-LYASE-RELATED"/>
    <property type="match status" value="1"/>
</dbReference>
<proteinExistence type="inferred from homology"/>
<dbReference type="GO" id="GO:0005737">
    <property type="term" value="C:cytoplasm"/>
    <property type="evidence" value="ECO:0007669"/>
    <property type="project" value="TreeGrafter"/>
</dbReference>
<dbReference type="GO" id="GO:0004123">
    <property type="term" value="F:cystathionine gamma-lyase activity"/>
    <property type="evidence" value="ECO:0007669"/>
    <property type="project" value="TreeGrafter"/>
</dbReference>
<dbReference type="EC" id="4.4.1.8" evidence="5"/>
<dbReference type="OrthoDB" id="9805807at2"/>
<reference evidence="5 6" key="1">
    <citation type="submission" date="2018-03" db="EMBL/GenBank/DDBJ databases">
        <authorList>
            <person name="Keele B.F."/>
        </authorList>
    </citation>
    <scope>NUCLEOTIDE SEQUENCE [LARGE SCALE GENOMIC DNA]</scope>
    <source>
        <strain evidence="5 6">CECT 8626</strain>
    </source>
</reference>
<dbReference type="Pfam" id="PF01053">
    <property type="entry name" value="Cys_Met_Meta_PP"/>
    <property type="match status" value="1"/>
</dbReference>
<evidence type="ECO:0000313" key="5">
    <source>
        <dbReference type="EMBL" id="SPH18075.1"/>
    </source>
</evidence>
<evidence type="ECO:0000313" key="6">
    <source>
        <dbReference type="Proteomes" id="UP000244924"/>
    </source>
</evidence>
<gene>
    <name evidence="5" type="primary">metC</name>
    <name evidence="5" type="ORF">DEA8626_01605</name>
</gene>
<name>A0A2R8B626_9RHOB</name>
<comment type="cofactor">
    <cofactor evidence="1 4">
        <name>pyridoxal 5'-phosphate</name>
        <dbReference type="ChEBI" id="CHEBI:597326"/>
    </cofactor>
</comment>
<dbReference type="InterPro" id="IPR015422">
    <property type="entry name" value="PyrdxlP-dep_Trfase_small"/>
</dbReference>
<dbReference type="GO" id="GO:0019346">
    <property type="term" value="P:transsulfuration"/>
    <property type="evidence" value="ECO:0007669"/>
    <property type="project" value="InterPro"/>
</dbReference>
<feature type="modified residue" description="N6-(pyridoxal phosphate)lysine" evidence="3">
    <location>
        <position position="196"/>
    </location>
</feature>
<dbReference type="NCBIfam" id="NF005758">
    <property type="entry name" value="PRK07582.1"/>
    <property type="match status" value="1"/>
</dbReference>
<sequence>MTSDDADRAAALLHLRGATLDKGEPLPMPLTMASMYHLPGDPEGAAQYGRTHNATWEGLEKALGHLEGAPCIAFPSGMAAIAGVFFATLRAGDRLLLPSDGYYATRALAERFLAPMGIVVETRPTAAFLDGGFEGYRLVFVETPSNPGLDVCDIAATAEAVRAASGLTVVDNTTMTPFGQRPLDFGADIVVSADTKAMNGHSDLLMGHVATRDADLLAALSDWRRLSGSIPGPFEAWLAHRGLETLDVRFARMCDTAEAVAPRLADHPALLSVRYPGLTADASHGLAARQMRRFGFLIGLTFASKGAAERFIDGCAFLRPATSFGGVHSSAERRARWGDAVEPSYVRLSIGCEPAEALWPALERELGRATS</sequence>
<dbReference type="InterPro" id="IPR015421">
    <property type="entry name" value="PyrdxlP-dep_Trfase_major"/>
</dbReference>
<organism evidence="5 6">
    <name type="scientific">Albidovulum aquaemixtae</name>
    <dbReference type="NCBI Taxonomy" id="1542388"/>
    <lineage>
        <taxon>Bacteria</taxon>
        <taxon>Pseudomonadati</taxon>
        <taxon>Pseudomonadota</taxon>
        <taxon>Alphaproteobacteria</taxon>
        <taxon>Rhodobacterales</taxon>
        <taxon>Paracoccaceae</taxon>
        <taxon>Albidovulum</taxon>
    </lineage>
</organism>
<dbReference type="Gene3D" id="3.90.1150.10">
    <property type="entry name" value="Aspartate Aminotransferase, domain 1"/>
    <property type="match status" value="1"/>
</dbReference>
<dbReference type="SUPFAM" id="SSF53383">
    <property type="entry name" value="PLP-dependent transferases"/>
    <property type="match status" value="1"/>
</dbReference>
<dbReference type="GO" id="GO:0030170">
    <property type="term" value="F:pyridoxal phosphate binding"/>
    <property type="evidence" value="ECO:0007669"/>
    <property type="project" value="InterPro"/>
</dbReference>
<keyword evidence="2 3" id="KW-0663">Pyridoxal phosphate</keyword>
<dbReference type="InterPro" id="IPR015424">
    <property type="entry name" value="PyrdxlP-dep_Trfase"/>
</dbReference>
<accession>A0A2R8B626</accession>
<dbReference type="EMBL" id="OMOQ01000001">
    <property type="protein sequence ID" value="SPH18075.1"/>
    <property type="molecule type" value="Genomic_DNA"/>
</dbReference>
<keyword evidence="5" id="KW-0456">Lyase</keyword>
<dbReference type="GO" id="GO:0019343">
    <property type="term" value="P:cysteine biosynthetic process via cystathionine"/>
    <property type="evidence" value="ECO:0007669"/>
    <property type="project" value="TreeGrafter"/>
</dbReference>
<keyword evidence="6" id="KW-1185">Reference proteome</keyword>
<dbReference type="RefSeq" id="WP_108852451.1">
    <property type="nucleotide sequence ID" value="NZ_OMOQ01000001.1"/>
</dbReference>
<evidence type="ECO:0000256" key="2">
    <source>
        <dbReference type="ARBA" id="ARBA00022898"/>
    </source>
</evidence>
<dbReference type="InterPro" id="IPR000277">
    <property type="entry name" value="Cys/Met-Metab_PyrdxlP-dep_enz"/>
</dbReference>
<evidence type="ECO:0000256" key="3">
    <source>
        <dbReference type="PIRSR" id="PIRSR001434-2"/>
    </source>
</evidence>
<comment type="similarity">
    <text evidence="4">Belongs to the trans-sulfuration enzymes family.</text>
</comment>